<evidence type="ECO:0000313" key="3">
    <source>
        <dbReference type="EMBL" id="KZC06854.1"/>
    </source>
</evidence>
<protein>
    <recommendedName>
        <fullName evidence="2">DUF7041 domain-containing protein</fullName>
    </recommendedName>
</protein>
<dbReference type="PANTHER" id="PTHR33327">
    <property type="entry name" value="ENDONUCLEASE"/>
    <property type="match status" value="1"/>
</dbReference>
<gene>
    <name evidence="3" type="ORF">WN55_08599</name>
</gene>
<keyword evidence="4" id="KW-1185">Reference proteome</keyword>
<reference evidence="3 4" key="1">
    <citation type="submission" date="2015-07" db="EMBL/GenBank/DDBJ databases">
        <title>The genome of Dufourea novaeangliae.</title>
        <authorList>
            <person name="Pan H."/>
            <person name="Kapheim K."/>
        </authorList>
    </citation>
    <scope>NUCLEOTIDE SEQUENCE [LARGE SCALE GENOMIC DNA]</scope>
    <source>
        <strain evidence="3">0120121106</strain>
        <tissue evidence="3">Whole body</tissue>
    </source>
</reference>
<dbReference type="AlphaFoldDB" id="A0A154P674"/>
<dbReference type="Proteomes" id="UP000076502">
    <property type="component" value="Unassembled WGS sequence"/>
</dbReference>
<sequence length="235" mass="26654">LWFSQMDAQFALRGITQETTKFHHVVAQLDPKSEQEVEDILLNPPAENQYTRLKDELIARLSTSKQRKIKQLLEHEERGDRTPSQFLRHMRSLAGNDVPEDFIRTLWTSRLPVSMQSVLATQDGVELEKVAVLADRIGEVAPAQVHPTASANNVAAIGDINALVEQIAALVTTKLEGRGRHRRRSSSGGRYRRQSRARSQERPKGVCWYHWRFNDKASKCTQPCSYTPGNGKQSR</sequence>
<feature type="compositionally biased region" description="Basic residues" evidence="1">
    <location>
        <begin position="179"/>
        <end position="196"/>
    </location>
</feature>
<evidence type="ECO:0000313" key="4">
    <source>
        <dbReference type="Proteomes" id="UP000076502"/>
    </source>
</evidence>
<feature type="non-terminal residue" evidence="3">
    <location>
        <position position="1"/>
    </location>
</feature>
<dbReference type="OrthoDB" id="7614231at2759"/>
<feature type="region of interest" description="Disordered" evidence="1">
    <location>
        <begin position="177"/>
        <end position="198"/>
    </location>
</feature>
<proteinExistence type="predicted"/>
<dbReference type="EMBL" id="KQ434816">
    <property type="protein sequence ID" value="KZC06854.1"/>
    <property type="molecule type" value="Genomic_DNA"/>
</dbReference>
<dbReference type="PANTHER" id="PTHR33327:SF3">
    <property type="entry name" value="RNA-DIRECTED DNA POLYMERASE"/>
    <property type="match status" value="1"/>
</dbReference>
<evidence type="ECO:0000256" key="1">
    <source>
        <dbReference type="SAM" id="MobiDB-lite"/>
    </source>
</evidence>
<organism evidence="3 4">
    <name type="scientific">Dufourea novaeangliae</name>
    <name type="common">Sweat bee</name>
    <dbReference type="NCBI Taxonomy" id="178035"/>
    <lineage>
        <taxon>Eukaryota</taxon>
        <taxon>Metazoa</taxon>
        <taxon>Ecdysozoa</taxon>
        <taxon>Arthropoda</taxon>
        <taxon>Hexapoda</taxon>
        <taxon>Insecta</taxon>
        <taxon>Pterygota</taxon>
        <taxon>Neoptera</taxon>
        <taxon>Endopterygota</taxon>
        <taxon>Hymenoptera</taxon>
        <taxon>Apocrita</taxon>
        <taxon>Aculeata</taxon>
        <taxon>Apoidea</taxon>
        <taxon>Anthophila</taxon>
        <taxon>Halictidae</taxon>
        <taxon>Rophitinae</taxon>
        <taxon>Dufourea</taxon>
    </lineage>
</organism>
<accession>A0A154P674</accession>
<feature type="domain" description="DUF7041" evidence="2">
    <location>
        <begin position="1"/>
        <end position="74"/>
    </location>
</feature>
<dbReference type="Pfam" id="PF23055">
    <property type="entry name" value="DUF7041"/>
    <property type="match status" value="1"/>
</dbReference>
<dbReference type="STRING" id="178035.A0A154P674"/>
<dbReference type="InterPro" id="IPR055469">
    <property type="entry name" value="DUF7041"/>
</dbReference>
<name>A0A154P674_DUFNO</name>
<evidence type="ECO:0000259" key="2">
    <source>
        <dbReference type="Pfam" id="PF23055"/>
    </source>
</evidence>